<feature type="domain" description="Low molecular weight protein antigen 6 PH" evidence="2">
    <location>
        <begin position="61"/>
        <end position="131"/>
    </location>
</feature>
<dbReference type="AlphaFoldDB" id="D1A258"/>
<evidence type="ECO:0000259" key="2">
    <source>
        <dbReference type="Pfam" id="PF10756"/>
    </source>
</evidence>
<dbReference type="RefSeq" id="WP_012854494.1">
    <property type="nucleotide sequence ID" value="NC_013510.1"/>
</dbReference>
<dbReference type="EMBL" id="CP001738">
    <property type="protein sequence ID" value="ACY99711.1"/>
    <property type="molecule type" value="Genomic_DNA"/>
</dbReference>
<feature type="transmembrane region" description="Helical" evidence="1">
    <location>
        <begin position="12"/>
        <end position="33"/>
    </location>
</feature>
<reference evidence="3 4" key="1">
    <citation type="journal article" date="2011" name="Stand. Genomic Sci.">
        <title>Complete genome sequence of Thermomonospora curvata type strain (B9).</title>
        <authorList>
            <person name="Chertkov O."/>
            <person name="Sikorski J."/>
            <person name="Nolan M."/>
            <person name="Lapidus A."/>
            <person name="Lucas S."/>
            <person name="Del Rio T.G."/>
            <person name="Tice H."/>
            <person name="Cheng J.F."/>
            <person name="Goodwin L."/>
            <person name="Pitluck S."/>
            <person name="Liolios K."/>
            <person name="Ivanova N."/>
            <person name="Mavromatis K."/>
            <person name="Mikhailova N."/>
            <person name="Ovchinnikova G."/>
            <person name="Pati A."/>
            <person name="Chen A."/>
            <person name="Palaniappan K."/>
            <person name="Djao O.D."/>
            <person name="Land M."/>
            <person name="Hauser L."/>
            <person name="Chang Y.J."/>
            <person name="Jeffries C.D."/>
            <person name="Brettin T."/>
            <person name="Han C."/>
            <person name="Detter J.C."/>
            <person name="Rohde M."/>
            <person name="Goker M."/>
            <person name="Woyke T."/>
            <person name="Bristow J."/>
            <person name="Eisen J.A."/>
            <person name="Markowitz V."/>
            <person name="Hugenholtz P."/>
            <person name="Klenk H.P."/>
            <person name="Kyrpides N.C."/>
        </authorList>
    </citation>
    <scope>NUCLEOTIDE SEQUENCE [LARGE SCALE GENOMIC DNA]</scope>
    <source>
        <strain evidence="4">ATCC 19995 / DSM 43183 / JCM 3096 / KCTC 9072 / NBRC 15933 / NCIMB 10081 / Henssen B9</strain>
    </source>
</reference>
<proteinExistence type="predicted"/>
<feature type="transmembrane region" description="Helical" evidence="1">
    <location>
        <begin position="179"/>
        <end position="201"/>
    </location>
</feature>
<keyword evidence="4" id="KW-1185">Reference proteome</keyword>
<organism evidence="3 4">
    <name type="scientific">Thermomonospora curvata (strain ATCC 19995 / DSM 43183 / JCM 3096 / KCTC 9072 / NBRC 15933 / NCIMB 10081 / Henssen B9)</name>
    <dbReference type="NCBI Taxonomy" id="471852"/>
    <lineage>
        <taxon>Bacteria</taxon>
        <taxon>Bacillati</taxon>
        <taxon>Actinomycetota</taxon>
        <taxon>Actinomycetes</taxon>
        <taxon>Streptosporangiales</taxon>
        <taxon>Thermomonosporaceae</taxon>
        <taxon>Thermomonospora</taxon>
    </lineage>
</organism>
<dbReference type="KEGG" id="tcu:Tcur_4184"/>
<keyword evidence="1" id="KW-1133">Transmembrane helix</keyword>
<gene>
    <name evidence="3" type="ordered locus">Tcur_4184</name>
</gene>
<dbReference type="Proteomes" id="UP000001918">
    <property type="component" value="Chromosome"/>
</dbReference>
<keyword evidence="1" id="KW-0472">Membrane</keyword>
<evidence type="ECO:0000256" key="1">
    <source>
        <dbReference type="SAM" id="Phobius"/>
    </source>
</evidence>
<evidence type="ECO:0000313" key="3">
    <source>
        <dbReference type="EMBL" id="ACY99711.1"/>
    </source>
</evidence>
<accession>D1A258</accession>
<name>D1A258_THECD</name>
<sequence length="202" mass="21748">MTAGQPVVFRSPAARAGAWAWLAFAALNLADIAWRGRTLASAVAACAILLGCGLAYVLGLRPRVSADKTGLRVRNPLRDARLPWPAVRELKADHTLTVRFTGPGGTEQTLRAWSLQTSPRARAREERRLRKRARELPADVAAHLAGRTFLDHAVEQLTDLSARAARPARKEPGTVTWSLPALAALLVPAALLTVTVFLGVLS</sequence>
<dbReference type="HOGENOM" id="CLU_1394964_0_0_11"/>
<protein>
    <recommendedName>
        <fullName evidence="2">Low molecular weight protein antigen 6 PH domain-containing protein</fullName>
    </recommendedName>
</protein>
<feature type="transmembrane region" description="Helical" evidence="1">
    <location>
        <begin position="39"/>
        <end position="58"/>
    </location>
</feature>
<evidence type="ECO:0000313" key="4">
    <source>
        <dbReference type="Proteomes" id="UP000001918"/>
    </source>
</evidence>
<dbReference type="OrthoDB" id="3819655at2"/>
<dbReference type="eggNOG" id="ENOG5033JWF">
    <property type="taxonomic scope" value="Bacteria"/>
</dbReference>
<dbReference type="InterPro" id="IPR019692">
    <property type="entry name" value="CFP-6_PH"/>
</dbReference>
<keyword evidence="1" id="KW-0812">Transmembrane</keyword>
<dbReference type="Pfam" id="PF10756">
    <property type="entry name" value="bPH_6"/>
    <property type="match status" value="1"/>
</dbReference>